<comment type="caution">
    <text evidence="5">Lacks conserved residue(s) required for the propagation of feature annotation.</text>
</comment>
<organism evidence="8 9">
    <name type="scientific">Mycobacterium kansasii</name>
    <dbReference type="NCBI Taxonomy" id="1768"/>
    <lineage>
        <taxon>Bacteria</taxon>
        <taxon>Bacillati</taxon>
        <taxon>Actinomycetota</taxon>
        <taxon>Actinomycetes</taxon>
        <taxon>Mycobacteriales</taxon>
        <taxon>Mycobacteriaceae</taxon>
        <taxon>Mycobacterium</taxon>
    </lineage>
</organism>
<dbReference type="InterPro" id="IPR016035">
    <property type="entry name" value="Acyl_Trfase/lysoPLipase"/>
</dbReference>
<sequence length="382" mass="41907">MCRISGAGAMASVELPAKQVNSELMARGIDDVAVSVVASPQSTVIGGATETVRDLVARWEQRDVMAREVAVDVASHSPQVDPILDDLAAALADLKPMTPKVPYYSATLFDPRERPVCDGRYWVDNLRNTVQFAAAVQAALEDGYRVFAELSPHPLLTRAVDQTARSLDMSAAALAGMRREQPLPLGLCGLLTDLHSAGAAVDFSVLYPTGQLVDTPLPAWTHPHLFIEGEGQEQRAQGACTITVHPLLGSHVRLTEQPERHVWQADIGTATLSWLSDHQVHNVAALPGAAYCEMAVAAAGRFSARRRRSATSPLSKCFCSTSRPRSTQSRRWMRQVSSTSRSRPIRTARVRGTPPRRCMPPRTIRCRRHTTSPRCWRRTRPV</sequence>
<evidence type="ECO:0000256" key="4">
    <source>
        <dbReference type="ARBA" id="ARBA00023268"/>
    </source>
</evidence>
<dbReference type="InterPro" id="IPR016036">
    <property type="entry name" value="Malonyl_transacylase_ACP-bd"/>
</dbReference>
<accession>A0A1V3XTH6</accession>
<dbReference type="FunFam" id="3.30.70.250:FF:000003">
    <property type="entry name" value="Polyketide beta-ketoacyl synthase Pks3"/>
    <property type="match status" value="1"/>
</dbReference>
<dbReference type="Gene3D" id="3.40.366.10">
    <property type="entry name" value="Malonyl-Coenzyme A Acyl Carrier Protein, domain 2"/>
    <property type="match status" value="1"/>
</dbReference>
<dbReference type="SMART" id="SM00827">
    <property type="entry name" value="PKS_AT"/>
    <property type="match status" value="1"/>
</dbReference>
<comment type="caution">
    <text evidence="8">The sequence shown here is derived from an EMBL/GenBank/DDBJ whole genome shotgun (WGS) entry which is preliminary data.</text>
</comment>
<dbReference type="Gene3D" id="3.30.70.3290">
    <property type="match status" value="1"/>
</dbReference>
<dbReference type="SMART" id="SM00826">
    <property type="entry name" value="PKS_DH"/>
    <property type="match status" value="1"/>
</dbReference>
<dbReference type="Gene3D" id="3.10.129.110">
    <property type="entry name" value="Polyketide synthase dehydratase"/>
    <property type="match status" value="1"/>
</dbReference>
<evidence type="ECO:0000256" key="3">
    <source>
        <dbReference type="ARBA" id="ARBA00022679"/>
    </source>
</evidence>
<gene>
    <name evidence="8" type="ORF">BZL30_0695</name>
</gene>
<evidence type="ECO:0000256" key="5">
    <source>
        <dbReference type="PROSITE-ProRule" id="PRU01363"/>
    </source>
</evidence>
<dbReference type="InterPro" id="IPR042104">
    <property type="entry name" value="PKS_dehydratase_sf"/>
</dbReference>
<feature type="domain" description="PKS/mFAS DH" evidence="7">
    <location>
        <begin position="245"/>
        <end position="382"/>
    </location>
</feature>
<dbReference type="GO" id="GO:0071770">
    <property type="term" value="P:DIM/DIP cell wall layer assembly"/>
    <property type="evidence" value="ECO:0007669"/>
    <property type="project" value="TreeGrafter"/>
</dbReference>
<dbReference type="PANTHER" id="PTHR43775">
    <property type="entry name" value="FATTY ACID SYNTHASE"/>
    <property type="match status" value="1"/>
</dbReference>
<evidence type="ECO:0000256" key="1">
    <source>
        <dbReference type="ARBA" id="ARBA00022450"/>
    </source>
</evidence>
<reference evidence="8 9" key="1">
    <citation type="submission" date="2017-02" db="EMBL/GenBank/DDBJ databases">
        <title>Complete genome sequences of Mycobacterium kansasii strains isolated from rhesus macaques.</title>
        <authorList>
            <person name="Panda A."/>
            <person name="Nagaraj S."/>
            <person name="Zhao X."/>
            <person name="Tettelin H."/>
            <person name="Detolla L.J."/>
        </authorList>
    </citation>
    <scope>NUCLEOTIDE SEQUENCE [LARGE SCALE GENOMIC DNA]</scope>
    <source>
        <strain evidence="8 9">11-3813</strain>
    </source>
</reference>
<dbReference type="GO" id="GO:0004312">
    <property type="term" value="F:fatty acid synthase activity"/>
    <property type="evidence" value="ECO:0007669"/>
    <property type="project" value="TreeGrafter"/>
</dbReference>
<dbReference type="InterPro" id="IPR050091">
    <property type="entry name" value="PKS_NRPS_Biosynth_Enz"/>
</dbReference>
<dbReference type="GO" id="GO:0005737">
    <property type="term" value="C:cytoplasm"/>
    <property type="evidence" value="ECO:0007669"/>
    <property type="project" value="TreeGrafter"/>
</dbReference>
<dbReference type="SUPFAM" id="SSF52151">
    <property type="entry name" value="FabD/lysophospholipase-like"/>
    <property type="match status" value="1"/>
</dbReference>
<evidence type="ECO:0000256" key="2">
    <source>
        <dbReference type="ARBA" id="ARBA00022553"/>
    </source>
</evidence>
<dbReference type="PROSITE" id="PS52019">
    <property type="entry name" value="PKS_MFAS_DH"/>
    <property type="match status" value="1"/>
</dbReference>
<dbReference type="Pfam" id="PF21089">
    <property type="entry name" value="PKS_DH_N"/>
    <property type="match status" value="1"/>
</dbReference>
<name>A0A1V3XTH6_MYCKA</name>
<dbReference type="Pfam" id="PF00698">
    <property type="entry name" value="Acyl_transf_1"/>
    <property type="match status" value="1"/>
</dbReference>
<dbReference type="GO" id="GO:0006633">
    <property type="term" value="P:fatty acid biosynthetic process"/>
    <property type="evidence" value="ECO:0007669"/>
    <property type="project" value="TreeGrafter"/>
</dbReference>
<keyword evidence="3 8" id="KW-0808">Transferase</keyword>
<feature type="region of interest" description="Disordered" evidence="6">
    <location>
        <begin position="336"/>
        <end position="357"/>
    </location>
</feature>
<evidence type="ECO:0000313" key="8">
    <source>
        <dbReference type="EMBL" id="OOK82537.1"/>
    </source>
</evidence>
<protein>
    <submittedName>
        <fullName evidence="8">Acyl transferase domain protein</fullName>
    </submittedName>
</protein>
<dbReference type="InterPro" id="IPR001227">
    <property type="entry name" value="Ac_transferase_dom_sf"/>
</dbReference>
<keyword evidence="2" id="KW-0597">Phosphoprotein</keyword>
<keyword evidence="1" id="KW-0596">Phosphopantetheine</keyword>
<dbReference type="SUPFAM" id="SSF55048">
    <property type="entry name" value="Probable ACP-binding domain of malonyl-CoA ACP transacylase"/>
    <property type="match status" value="1"/>
</dbReference>
<dbReference type="InterPro" id="IPR020807">
    <property type="entry name" value="PKS_DH"/>
</dbReference>
<keyword evidence="4" id="KW-0511">Multifunctional enzyme</keyword>
<proteinExistence type="predicted"/>
<dbReference type="InterPro" id="IPR014043">
    <property type="entry name" value="Acyl_transferase_dom"/>
</dbReference>
<evidence type="ECO:0000313" key="9">
    <source>
        <dbReference type="Proteomes" id="UP000189229"/>
    </source>
</evidence>
<dbReference type="Proteomes" id="UP000189229">
    <property type="component" value="Unassembled WGS sequence"/>
</dbReference>
<dbReference type="InterPro" id="IPR049552">
    <property type="entry name" value="PKS_DH_N"/>
</dbReference>
<dbReference type="GO" id="GO:0005886">
    <property type="term" value="C:plasma membrane"/>
    <property type="evidence" value="ECO:0007669"/>
    <property type="project" value="TreeGrafter"/>
</dbReference>
<evidence type="ECO:0000256" key="6">
    <source>
        <dbReference type="SAM" id="MobiDB-lite"/>
    </source>
</evidence>
<dbReference type="PANTHER" id="PTHR43775:SF37">
    <property type="entry name" value="SI:DKEY-61P9.11"/>
    <property type="match status" value="1"/>
</dbReference>
<dbReference type="AlphaFoldDB" id="A0A1V3XTH6"/>
<dbReference type="EMBL" id="MVBM01000001">
    <property type="protein sequence ID" value="OOK82537.1"/>
    <property type="molecule type" value="Genomic_DNA"/>
</dbReference>
<dbReference type="InterPro" id="IPR049900">
    <property type="entry name" value="PKS_mFAS_DH"/>
</dbReference>
<evidence type="ECO:0000259" key="7">
    <source>
        <dbReference type="PROSITE" id="PS52019"/>
    </source>
</evidence>